<name>A0A0N4ZZU3_PARTI</name>
<protein>
    <submittedName>
        <fullName evidence="3">SCP domain-containing protein</fullName>
    </submittedName>
</protein>
<feature type="chain" id="PRO_5005892677" evidence="1">
    <location>
        <begin position="27"/>
        <end position="95"/>
    </location>
</feature>
<dbReference type="WBParaSite" id="PTRK_0001453000.1">
    <property type="protein sequence ID" value="PTRK_0001453000.1"/>
    <property type="gene ID" value="PTRK_0001453000"/>
</dbReference>
<accession>A0A0N4ZZU3</accession>
<evidence type="ECO:0000313" key="3">
    <source>
        <dbReference type="WBParaSite" id="PTRK_0001453000.1"/>
    </source>
</evidence>
<feature type="signal peptide" evidence="1">
    <location>
        <begin position="1"/>
        <end position="26"/>
    </location>
</feature>
<evidence type="ECO:0000256" key="1">
    <source>
        <dbReference type="SAM" id="SignalP"/>
    </source>
</evidence>
<dbReference type="AlphaFoldDB" id="A0A0N4ZZU3"/>
<organism evidence="2 3">
    <name type="scientific">Parastrongyloides trichosuri</name>
    <name type="common">Possum-specific nematode worm</name>
    <dbReference type="NCBI Taxonomy" id="131310"/>
    <lineage>
        <taxon>Eukaryota</taxon>
        <taxon>Metazoa</taxon>
        <taxon>Ecdysozoa</taxon>
        <taxon>Nematoda</taxon>
        <taxon>Chromadorea</taxon>
        <taxon>Rhabditida</taxon>
        <taxon>Tylenchina</taxon>
        <taxon>Panagrolaimomorpha</taxon>
        <taxon>Strongyloidoidea</taxon>
        <taxon>Strongyloididae</taxon>
        <taxon>Parastrongyloides</taxon>
    </lineage>
</organism>
<keyword evidence="1" id="KW-0732">Signal</keyword>
<sequence length="95" mass="10541">MNAKNLIFFFLIVFFTTISIVKFTKAVQTQIYYNPNNTAKPYTYGVNEYQTKSEAEAALMAAHPGAIAGSSTNHEDGGISYIYTYTTTPRPNGEN</sequence>
<keyword evidence="2" id="KW-1185">Reference proteome</keyword>
<dbReference type="Proteomes" id="UP000038045">
    <property type="component" value="Unplaced"/>
</dbReference>
<evidence type="ECO:0000313" key="2">
    <source>
        <dbReference type="Proteomes" id="UP000038045"/>
    </source>
</evidence>
<proteinExistence type="predicted"/>
<reference evidence="3" key="1">
    <citation type="submission" date="2017-02" db="UniProtKB">
        <authorList>
            <consortium name="WormBaseParasite"/>
        </authorList>
    </citation>
    <scope>IDENTIFICATION</scope>
</reference>